<gene>
    <name evidence="1" type="ORF">MF672_050275</name>
</gene>
<reference evidence="1 2" key="1">
    <citation type="submission" date="2022-04" db="EMBL/GenBank/DDBJ databases">
        <title>Genome draft of Actinomadura sp. ATCC 31491.</title>
        <authorList>
            <person name="Shi X."/>
            <person name="Du Y."/>
        </authorList>
    </citation>
    <scope>NUCLEOTIDE SEQUENCE [LARGE SCALE GENOMIC DNA]</scope>
    <source>
        <strain evidence="1 2">ATCC 31491</strain>
    </source>
</reference>
<name>A0ABT0GBF4_9ACTN</name>
<keyword evidence="2" id="KW-1185">Reference proteome</keyword>
<sequence length="79" mass="8699">MRGRGKPVRRGTVRSSGNLLLTDLAATLLTERGGPAVYVEAYGMPGRETYGLRKRTKQAHYQQTGILVVEWDVTGPLRA</sequence>
<comment type="caution">
    <text evidence="1">The sequence shown here is derived from an EMBL/GenBank/DDBJ whole genome shotgun (WGS) entry which is preliminary data.</text>
</comment>
<organism evidence="1 2">
    <name type="scientific">Actinomadura luzonensis</name>
    <dbReference type="NCBI Taxonomy" id="2805427"/>
    <lineage>
        <taxon>Bacteria</taxon>
        <taxon>Bacillati</taxon>
        <taxon>Actinomycetota</taxon>
        <taxon>Actinomycetes</taxon>
        <taxon>Streptosporangiales</taxon>
        <taxon>Thermomonosporaceae</taxon>
        <taxon>Actinomadura</taxon>
    </lineage>
</organism>
<evidence type="ECO:0000313" key="1">
    <source>
        <dbReference type="EMBL" id="MCK2221945.1"/>
    </source>
</evidence>
<protein>
    <submittedName>
        <fullName evidence="1">Uncharacterized protein</fullName>
    </submittedName>
</protein>
<dbReference type="RefSeq" id="WP_242377596.1">
    <property type="nucleotide sequence ID" value="NZ_JAKRKC020000003.1"/>
</dbReference>
<proteinExistence type="predicted"/>
<accession>A0ABT0GBF4</accession>
<evidence type="ECO:0000313" key="2">
    <source>
        <dbReference type="Proteomes" id="UP001317259"/>
    </source>
</evidence>
<dbReference type="EMBL" id="JAKRKC020000003">
    <property type="protein sequence ID" value="MCK2221945.1"/>
    <property type="molecule type" value="Genomic_DNA"/>
</dbReference>
<dbReference type="Proteomes" id="UP001317259">
    <property type="component" value="Unassembled WGS sequence"/>
</dbReference>